<evidence type="ECO:0000313" key="8">
    <source>
        <dbReference type="EMBL" id="KAF9677573.1"/>
    </source>
</evidence>
<dbReference type="Proteomes" id="UP000657918">
    <property type="component" value="Chromosome 8"/>
</dbReference>
<keyword evidence="4" id="KW-1133">Transmembrane helix</keyword>
<keyword evidence="5" id="KW-0472">Membrane</keyword>
<evidence type="ECO:0000256" key="1">
    <source>
        <dbReference type="ARBA" id="ARBA00004167"/>
    </source>
</evidence>
<dbReference type="Pfam" id="PF12819">
    <property type="entry name" value="Malectin_like"/>
    <property type="match status" value="1"/>
</dbReference>
<comment type="caution">
    <text evidence="8">The sequence shown here is derived from an EMBL/GenBank/DDBJ whole genome shotgun (WGS) entry which is preliminary data.</text>
</comment>
<organism evidence="8 9">
    <name type="scientific">Salix dunnii</name>
    <dbReference type="NCBI Taxonomy" id="1413687"/>
    <lineage>
        <taxon>Eukaryota</taxon>
        <taxon>Viridiplantae</taxon>
        <taxon>Streptophyta</taxon>
        <taxon>Embryophyta</taxon>
        <taxon>Tracheophyta</taxon>
        <taxon>Spermatophyta</taxon>
        <taxon>Magnoliopsida</taxon>
        <taxon>eudicotyledons</taxon>
        <taxon>Gunneridae</taxon>
        <taxon>Pentapetalae</taxon>
        <taxon>rosids</taxon>
        <taxon>fabids</taxon>
        <taxon>Malpighiales</taxon>
        <taxon>Salicaceae</taxon>
        <taxon>Saliceae</taxon>
        <taxon>Salix</taxon>
    </lineage>
</organism>
<dbReference type="GO" id="GO:0016020">
    <property type="term" value="C:membrane"/>
    <property type="evidence" value="ECO:0007669"/>
    <property type="project" value="UniProtKB-SubCell"/>
</dbReference>
<evidence type="ECO:0000256" key="6">
    <source>
        <dbReference type="SAM" id="SignalP"/>
    </source>
</evidence>
<reference evidence="8 9" key="1">
    <citation type="submission" date="2020-10" db="EMBL/GenBank/DDBJ databases">
        <title>Plant Genome Project.</title>
        <authorList>
            <person name="Zhang R.-G."/>
        </authorList>
    </citation>
    <scope>NUCLEOTIDE SEQUENCE [LARGE SCALE GENOMIC DNA]</scope>
    <source>
        <strain evidence="8">FAFU-HL-1</strain>
        <tissue evidence="8">Leaf</tissue>
    </source>
</reference>
<feature type="signal peptide" evidence="6">
    <location>
        <begin position="1"/>
        <end position="21"/>
    </location>
</feature>
<evidence type="ECO:0000256" key="2">
    <source>
        <dbReference type="ARBA" id="ARBA00022692"/>
    </source>
</evidence>
<evidence type="ECO:0000313" key="9">
    <source>
        <dbReference type="Proteomes" id="UP000657918"/>
    </source>
</evidence>
<gene>
    <name evidence="8" type="ORF">SADUNF_Sadunf08G0121800</name>
</gene>
<keyword evidence="2" id="KW-0812">Transmembrane</keyword>
<dbReference type="AlphaFoldDB" id="A0A835N1J2"/>
<protein>
    <recommendedName>
        <fullName evidence="7">Malectin-like domain-containing protein</fullName>
    </recommendedName>
</protein>
<sequence>MPPPQLIILISLFPIFSHSASQPPPLRRTLIDCGATVPSTINGLQWILDTGYINSGTSKNLTVPVLDHTHSTIRSFPLQNNIRLKFCYVVNVLCGAKYMTRSNLLLRRNQRQLFAS</sequence>
<feature type="chain" id="PRO_5032571119" description="Malectin-like domain-containing protein" evidence="6">
    <location>
        <begin position="22"/>
        <end position="116"/>
    </location>
</feature>
<keyword evidence="9" id="KW-1185">Reference proteome</keyword>
<evidence type="ECO:0000256" key="5">
    <source>
        <dbReference type="ARBA" id="ARBA00023136"/>
    </source>
</evidence>
<dbReference type="InterPro" id="IPR024788">
    <property type="entry name" value="Malectin-like_Carb-bd_dom"/>
</dbReference>
<evidence type="ECO:0000256" key="4">
    <source>
        <dbReference type="ARBA" id="ARBA00022989"/>
    </source>
</evidence>
<dbReference type="OrthoDB" id="10606619at2759"/>
<keyword evidence="3 6" id="KW-0732">Signal</keyword>
<name>A0A835N1J2_9ROSI</name>
<accession>A0A835N1J2</accession>
<feature type="domain" description="Malectin-like" evidence="7">
    <location>
        <begin position="31"/>
        <end position="105"/>
    </location>
</feature>
<comment type="subcellular location">
    <subcellularLocation>
        <location evidence="1">Membrane</location>
        <topology evidence="1">Single-pass membrane protein</topology>
    </subcellularLocation>
</comment>
<dbReference type="EMBL" id="JADGMS010000008">
    <property type="protein sequence ID" value="KAF9677573.1"/>
    <property type="molecule type" value="Genomic_DNA"/>
</dbReference>
<evidence type="ECO:0000259" key="7">
    <source>
        <dbReference type="Pfam" id="PF12819"/>
    </source>
</evidence>
<evidence type="ECO:0000256" key="3">
    <source>
        <dbReference type="ARBA" id="ARBA00022729"/>
    </source>
</evidence>
<proteinExistence type="predicted"/>